<feature type="region of interest" description="Disordered" evidence="1">
    <location>
        <begin position="1"/>
        <end position="23"/>
    </location>
</feature>
<evidence type="ECO:0008006" key="4">
    <source>
        <dbReference type="Google" id="ProtNLM"/>
    </source>
</evidence>
<feature type="region of interest" description="Disordered" evidence="1">
    <location>
        <begin position="46"/>
        <end position="78"/>
    </location>
</feature>
<organism evidence="2 3">
    <name type="scientific">Streptosporangium album</name>
    <dbReference type="NCBI Taxonomy" id="47479"/>
    <lineage>
        <taxon>Bacteria</taxon>
        <taxon>Bacillati</taxon>
        <taxon>Actinomycetota</taxon>
        <taxon>Actinomycetes</taxon>
        <taxon>Streptosporangiales</taxon>
        <taxon>Streptosporangiaceae</taxon>
        <taxon>Streptosporangium</taxon>
    </lineage>
</organism>
<sequence>MTFADQAAMTGQDGQVADKRPSRPVRRTLTAAYKARILAAYDAMPEGSAEREGLLGRNVAARSMPPRRLAPKGSEDTG</sequence>
<dbReference type="AlphaFoldDB" id="A0A7W7RXI5"/>
<keyword evidence="3" id="KW-1185">Reference proteome</keyword>
<dbReference type="EMBL" id="JACHJU010000001">
    <property type="protein sequence ID" value="MBB4939413.1"/>
    <property type="molecule type" value="Genomic_DNA"/>
</dbReference>
<evidence type="ECO:0000313" key="2">
    <source>
        <dbReference type="EMBL" id="MBB4939413.1"/>
    </source>
</evidence>
<gene>
    <name evidence="2" type="ORF">FHR32_003718</name>
</gene>
<protein>
    <recommendedName>
        <fullName evidence="4">Transposase</fullName>
    </recommendedName>
</protein>
<evidence type="ECO:0000313" key="3">
    <source>
        <dbReference type="Proteomes" id="UP000534286"/>
    </source>
</evidence>
<evidence type="ECO:0000256" key="1">
    <source>
        <dbReference type="SAM" id="MobiDB-lite"/>
    </source>
</evidence>
<comment type="caution">
    <text evidence="2">The sequence shown here is derived from an EMBL/GenBank/DDBJ whole genome shotgun (WGS) entry which is preliminary data.</text>
</comment>
<name>A0A7W7RXI5_9ACTN</name>
<proteinExistence type="predicted"/>
<dbReference type="Proteomes" id="UP000534286">
    <property type="component" value="Unassembled WGS sequence"/>
</dbReference>
<dbReference type="RefSeq" id="WP_184755406.1">
    <property type="nucleotide sequence ID" value="NZ_BAABEK010000095.1"/>
</dbReference>
<reference evidence="2 3" key="1">
    <citation type="submission" date="2020-08" db="EMBL/GenBank/DDBJ databases">
        <title>Sequencing the genomes of 1000 actinobacteria strains.</title>
        <authorList>
            <person name="Klenk H.-P."/>
        </authorList>
    </citation>
    <scope>NUCLEOTIDE SEQUENCE [LARGE SCALE GENOMIC DNA]</scope>
    <source>
        <strain evidence="2 3">DSM 43023</strain>
    </source>
</reference>
<accession>A0A7W7RXI5</accession>